<organism evidence="3 5">
    <name type="scientific">Sphingobium yanoikuyae</name>
    <name type="common">Sphingomonas yanoikuyae</name>
    <dbReference type="NCBI Taxonomy" id="13690"/>
    <lineage>
        <taxon>Bacteria</taxon>
        <taxon>Pseudomonadati</taxon>
        <taxon>Pseudomonadota</taxon>
        <taxon>Alphaproteobacteria</taxon>
        <taxon>Sphingomonadales</taxon>
        <taxon>Sphingomonadaceae</taxon>
        <taxon>Sphingobium</taxon>
    </lineage>
</organism>
<accession>A0A084E8V9</accession>
<feature type="region of interest" description="Disordered" evidence="1">
    <location>
        <begin position="196"/>
        <end position="219"/>
    </location>
</feature>
<dbReference type="PATRIC" id="fig|13690.10.peg.5032"/>
<proteinExistence type="predicted"/>
<dbReference type="eggNOG" id="COG2135">
    <property type="taxonomic scope" value="Bacteria"/>
</dbReference>
<dbReference type="EMBL" id="CP033230">
    <property type="protein sequence ID" value="AYO78761.1"/>
    <property type="molecule type" value="Genomic_DNA"/>
</dbReference>
<dbReference type="GO" id="GO:0003697">
    <property type="term" value="F:single-stranded DNA binding"/>
    <property type="evidence" value="ECO:0007669"/>
    <property type="project" value="InterPro"/>
</dbReference>
<dbReference type="SUPFAM" id="SSF143081">
    <property type="entry name" value="BB1717-like"/>
    <property type="match status" value="1"/>
</dbReference>
<protein>
    <submittedName>
        <fullName evidence="2">DUF159 family protein</fullName>
    </submittedName>
</protein>
<reference evidence="3 5" key="1">
    <citation type="submission" date="2014-03" db="EMBL/GenBank/DDBJ databases">
        <title>Genome sequence of Sphingobium yanoikuyae B1.</title>
        <authorList>
            <person name="Gan H.M."/>
            <person name="Gan H.Y."/>
            <person name="Savka M.A."/>
        </authorList>
    </citation>
    <scope>NUCLEOTIDE SEQUENCE [LARGE SCALE GENOMIC DNA]</scope>
    <source>
        <strain evidence="3 5">B1</strain>
    </source>
</reference>
<dbReference type="GO" id="GO:0106300">
    <property type="term" value="P:protein-DNA covalent cross-linking repair"/>
    <property type="evidence" value="ECO:0007669"/>
    <property type="project" value="InterPro"/>
</dbReference>
<dbReference type="RefSeq" id="WP_037522658.1">
    <property type="nucleotide sequence ID" value="NZ_CP033230.1"/>
</dbReference>
<evidence type="ECO:0000313" key="7">
    <source>
        <dbReference type="Proteomes" id="UP000502611"/>
    </source>
</evidence>
<dbReference type="AlphaFoldDB" id="A0A084E8V9"/>
<evidence type="ECO:0000313" key="2">
    <source>
        <dbReference type="EMBL" id="AYO78761.1"/>
    </source>
</evidence>
<dbReference type="EMBL" id="CP053021">
    <property type="protein sequence ID" value="QJR04047.1"/>
    <property type="molecule type" value="Genomic_DNA"/>
</dbReference>
<dbReference type="Proteomes" id="UP000502611">
    <property type="component" value="Chromosome"/>
</dbReference>
<dbReference type="EMBL" id="JGVR01000052">
    <property type="protein sequence ID" value="KEZ14401.1"/>
    <property type="molecule type" value="Genomic_DNA"/>
</dbReference>
<evidence type="ECO:0000313" key="3">
    <source>
        <dbReference type="EMBL" id="KEZ14401.1"/>
    </source>
</evidence>
<gene>
    <name evidence="3" type="ORF">CP98_04874</name>
    <name evidence="2" type="ORF">EBF16_18795</name>
    <name evidence="4" type="ORF">HH800_18695</name>
</gene>
<evidence type="ECO:0000313" key="5">
    <source>
        <dbReference type="Proteomes" id="UP000028534"/>
    </source>
</evidence>
<evidence type="ECO:0000313" key="4">
    <source>
        <dbReference type="EMBL" id="QJR04047.1"/>
    </source>
</evidence>
<evidence type="ECO:0000256" key="1">
    <source>
        <dbReference type="SAM" id="MobiDB-lite"/>
    </source>
</evidence>
<dbReference type="Proteomes" id="UP000280708">
    <property type="component" value="Chromosome"/>
</dbReference>
<dbReference type="InterPro" id="IPR036590">
    <property type="entry name" value="SRAP-like"/>
</dbReference>
<dbReference type="Pfam" id="PF02586">
    <property type="entry name" value="SRAP"/>
    <property type="match status" value="1"/>
</dbReference>
<dbReference type="Gene3D" id="3.90.1680.10">
    <property type="entry name" value="SOS response associated peptidase-like"/>
    <property type="match status" value="1"/>
</dbReference>
<reference evidence="2 6" key="2">
    <citation type="submission" date="2018-10" db="EMBL/GenBank/DDBJ databases">
        <title>Characterization and genome analysis of a novel bacterium Sphingobium yanoikuyae SJTF8 capable of degrading PAHs.</title>
        <authorList>
            <person name="Yin C."/>
            <person name="Xiong W."/>
            <person name="Liang R."/>
        </authorList>
    </citation>
    <scope>NUCLEOTIDE SEQUENCE [LARGE SCALE GENOMIC DNA]</scope>
    <source>
        <strain evidence="2 6">SJTF8</strain>
    </source>
</reference>
<dbReference type="Proteomes" id="UP000028534">
    <property type="component" value="Unassembled WGS sequence"/>
</dbReference>
<reference evidence="4 7" key="3">
    <citation type="submission" date="2020-04" db="EMBL/GenBank/DDBJ databases">
        <title>The Whole Genome Analysis of High salt-tolerant Sphingobium yanoikuyae YC-XJ2 with Aryl organophosphorus flame retardants (aryl-OPFRs)-degrading capacity and characteristics of Related phosphotriesterase.</title>
        <authorList>
            <person name="Li X."/>
        </authorList>
    </citation>
    <scope>NUCLEOTIDE SEQUENCE [LARGE SCALE GENOMIC DNA]</scope>
    <source>
        <strain evidence="4 7">YC-XJ2</strain>
    </source>
</reference>
<name>A0A084E8V9_SPHYA</name>
<sequence>MSRLHCARASIAEIAAHFGVDPLPSVAVPEETVEGLPGLVVFEKGGRRLLRSMTWGFPRLTKDMRARGEEAGRIGLVADLTNPMWEEMVVDPRYRCLIVLTHFANPDGVPGAKTRTWFSVKRQPIIAWAGFCRNLLSEGPVYAGMTMEANAAIPPTNDRMPVLLDPHDYDAWLHGGIQDVIRFQFRSPFAAERMEVQQTEDSWRSKAPPPGTQAQALLL</sequence>
<evidence type="ECO:0000313" key="6">
    <source>
        <dbReference type="Proteomes" id="UP000280708"/>
    </source>
</evidence>
<dbReference type="InterPro" id="IPR003738">
    <property type="entry name" value="SRAP"/>
</dbReference>